<proteinExistence type="predicted"/>
<name>A0ABR2TP47_9ROSI</name>
<evidence type="ECO:0000313" key="5">
    <source>
        <dbReference type="Proteomes" id="UP001396334"/>
    </source>
</evidence>
<accession>A0ABR2TP47</accession>
<evidence type="ECO:0000256" key="1">
    <source>
        <dbReference type="ARBA" id="ARBA00022723"/>
    </source>
</evidence>
<keyword evidence="2" id="KW-0408">Iron</keyword>
<organism evidence="4 5">
    <name type="scientific">Hibiscus sabdariffa</name>
    <name type="common">roselle</name>
    <dbReference type="NCBI Taxonomy" id="183260"/>
    <lineage>
        <taxon>Eukaryota</taxon>
        <taxon>Viridiplantae</taxon>
        <taxon>Streptophyta</taxon>
        <taxon>Embryophyta</taxon>
        <taxon>Tracheophyta</taxon>
        <taxon>Spermatophyta</taxon>
        <taxon>Magnoliopsida</taxon>
        <taxon>eudicotyledons</taxon>
        <taxon>Gunneridae</taxon>
        <taxon>Pentapetalae</taxon>
        <taxon>rosids</taxon>
        <taxon>malvids</taxon>
        <taxon>Malvales</taxon>
        <taxon>Malvaceae</taxon>
        <taxon>Malvoideae</taxon>
        <taxon>Hibiscus</taxon>
    </lineage>
</organism>
<dbReference type="InterPro" id="IPR044861">
    <property type="entry name" value="IPNS-like_FE2OG_OXY"/>
</dbReference>
<feature type="domain" description="Isopenicillin N synthase-like Fe(2+) 2OG dioxygenase" evidence="3">
    <location>
        <begin position="72"/>
        <end position="106"/>
    </location>
</feature>
<keyword evidence="1" id="KW-0479">Metal-binding</keyword>
<sequence length="113" mass="12501">MNVLKVVFEMLAEDKAMLYFEDPMQTIDGEVVATFSIELNKLGSRILELVAEGLGLESGYFGDKLSESTKLSVNHYTPCPDPSLTLELSKHDDPNLITIIHQGDDVWASSAQQ</sequence>
<dbReference type="Pfam" id="PF03171">
    <property type="entry name" value="2OG-FeII_Oxy"/>
    <property type="match status" value="1"/>
</dbReference>
<protein>
    <recommendedName>
        <fullName evidence="3">Isopenicillin N synthase-like Fe(2+) 2OG dioxygenase domain-containing protein</fullName>
    </recommendedName>
</protein>
<dbReference type="Proteomes" id="UP001396334">
    <property type="component" value="Unassembled WGS sequence"/>
</dbReference>
<dbReference type="EMBL" id="JBBPBN010000005">
    <property type="protein sequence ID" value="KAK9039243.1"/>
    <property type="molecule type" value="Genomic_DNA"/>
</dbReference>
<dbReference type="PANTHER" id="PTHR47991">
    <property type="entry name" value="OXOGLUTARATE/IRON-DEPENDENT DIOXYGENASE"/>
    <property type="match status" value="1"/>
</dbReference>
<gene>
    <name evidence="4" type="ORF">V6N11_024076</name>
</gene>
<reference evidence="4 5" key="1">
    <citation type="journal article" date="2024" name="G3 (Bethesda)">
        <title>Genome assembly of Hibiscus sabdariffa L. provides insights into metabolisms of medicinal natural products.</title>
        <authorList>
            <person name="Kim T."/>
        </authorList>
    </citation>
    <scope>NUCLEOTIDE SEQUENCE [LARGE SCALE GENOMIC DNA]</scope>
    <source>
        <strain evidence="4">TK-2024</strain>
        <tissue evidence="4">Old leaves</tissue>
    </source>
</reference>
<dbReference type="Gene3D" id="2.60.120.330">
    <property type="entry name" value="B-lactam Antibiotic, Isopenicillin N Synthase, Chain"/>
    <property type="match status" value="1"/>
</dbReference>
<dbReference type="InterPro" id="IPR027443">
    <property type="entry name" value="IPNS-like_sf"/>
</dbReference>
<dbReference type="InterPro" id="IPR050295">
    <property type="entry name" value="Plant_2OG-oxidoreductases"/>
</dbReference>
<evidence type="ECO:0000259" key="3">
    <source>
        <dbReference type="Pfam" id="PF03171"/>
    </source>
</evidence>
<evidence type="ECO:0000256" key="2">
    <source>
        <dbReference type="ARBA" id="ARBA00023004"/>
    </source>
</evidence>
<dbReference type="SUPFAM" id="SSF51197">
    <property type="entry name" value="Clavaminate synthase-like"/>
    <property type="match status" value="1"/>
</dbReference>
<evidence type="ECO:0000313" key="4">
    <source>
        <dbReference type="EMBL" id="KAK9039243.1"/>
    </source>
</evidence>
<comment type="caution">
    <text evidence="4">The sequence shown here is derived from an EMBL/GenBank/DDBJ whole genome shotgun (WGS) entry which is preliminary data.</text>
</comment>
<keyword evidence="5" id="KW-1185">Reference proteome</keyword>